<evidence type="ECO:0000256" key="1">
    <source>
        <dbReference type="ARBA" id="ARBA00022617"/>
    </source>
</evidence>
<dbReference type="Proteomes" id="UP000008311">
    <property type="component" value="Unassembled WGS sequence"/>
</dbReference>
<evidence type="ECO:0000259" key="5">
    <source>
        <dbReference type="PROSITE" id="PS51007"/>
    </source>
</evidence>
<dbReference type="AlphaFoldDB" id="B9TAD7"/>
<dbReference type="SUPFAM" id="SSF46626">
    <property type="entry name" value="Cytochrome c"/>
    <property type="match status" value="1"/>
</dbReference>
<dbReference type="STRING" id="3988.B9TAD7"/>
<dbReference type="Gene3D" id="1.10.760.10">
    <property type="entry name" value="Cytochrome c-like domain"/>
    <property type="match status" value="1"/>
</dbReference>
<evidence type="ECO:0000256" key="4">
    <source>
        <dbReference type="PROSITE-ProRule" id="PRU00433"/>
    </source>
</evidence>
<name>B9TAD7_RICCO</name>
<dbReference type="EMBL" id="EQ975723">
    <property type="protein sequence ID" value="EEF27177.1"/>
    <property type="molecule type" value="Genomic_DNA"/>
</dbReference>
<keyword evidence="1 4" id="KW-0349">Heme</keyword>
<evidence type="ECO:0000313" key="6">
    <source>
        <dbReference type="EMBL" id="EEF27177.1"/>
    </source>
</evidence>
<gene>
    <name evidence="6" type="ORF">RCOM_0058570</name>
</gene>
<dbReference type="GO" id="GO:0046872">
    <property type="term" value="F:metal ion binding"/>
    <property type="evidence" value="ECO:0007669"/>
    <property type="project" value="UniProtKB-KW"/>
</dbReference>
<dbReference type="InterPro" id="IPR036909">
    <property type="entry name" value="Cyt_c-like_dom_sf"/>
</dbReference>
<dbReference type="GO" id="GO:0009055">
    <property type="term" value="F:electron transfer activity"/>
    <property type="evidence" value="ECO:0007669"/>
    <property type="project" value="InterPro"/>
</dbReference>
<feature type="domain" description="Cytochrome c" evidence="5">
    <location>
        <begin position="101"/>
        <end position="192"/>
    </location>
</feature>
<organism evidence="6 7">
    <name type="scientific">Ricinus communis</name>
    <name type="common">Castor bean</name>
    <dbReference type="NCBI Taxonomy" id="3988"/>
    <lineage>
        <taxon>Eukaryota</taxon>
        <taxon>Viridiplantae</taxon>
        <taxon>Streptophyta</taxon>
        <taxon>Embryophyta</taxon>
        <taxon>Tracheophyta</taxon>
        <taxon>Spermatophyta</taxon>
        <taxon>Magnoliopsida</taxon>
        <taxon>eudicotyledons</taxon>
        <taxon>Gunneridae</taxon>
        <taxon>Pentapetalae</taxon>
        <taxon>rosids</taxon>
        <taxon>fabids</taxon>
        <taxon>Malpighiales</taxon>
        <taxon>Euphorbiaceae</taxon>
        <taxon>Acalyphoideae</taxon>
        <taxon>Acalypheae</taxon>
        <taxon>Ricinus</taxon>
    </lineage>
</organism>
<accession>B9TAD7</accession>
<evidence type="ECO:0000256" key="2">
    <source>
        <dbReference type="ARBA" id="ARBA00022723"/>
    </source>
</evidence>
<reference evidence="7" key="1">
    <citation type="journal article" date="2010" name="Nat. Biotechnol.">
        <title>Draft genome sequence of the oilseed species Ricinus communis.</title>
        <authorList>
            <person name="Chan A.P."/>
            <person name="Crabtree J."/>
            <person name="Zhao Q."/>
            <person name="Lorenzi H."/>
            <person name="Orvis J."/>
            <person name="Puiu D."/>
            <person name="Melake-Berhan A."/>
            <person name="Jones K.M."/>
            <person name="Redman J."/>
            <person name="Chen G."/>
            <person name="Cahoon E.B."/>
            <person name="Gedil M."/>
            <person name="Stanke M."/>
            <person name="Haas B.J."/>
            <person name="Wortman J.R."/>
            <person name="Fraser-Liggett C.M."/>
            <person name="Ravel J."/>
            <person name="Rabinowicz P.D."/>
        </authorList>
    </citation>
    <scope>NUCLEOTIDE SEQUENCE [LARGE SCALE GENOMIC DNA]</scope>
    <source>
        <strain evidence="7">cv. Hale</strain>
    </source>
</reference>
<keyword evidence="3 4" id="KW-0408">Iron</keyword>
<protein>
    <submittedName>
        <fullName evidence="6">Cytochrome c-L, putative</fullName>
    </submittedName>
</protein>
<sequence>MGCVINRVHKTRNHHEENDMNHKFGLGLLVLIAGLSACDKQASTTGAAGESTAGASASGEAIKFVKTQDGSPLEIKAELFDSPAAKEFLATGKNPYVGKEDAIAQGKKTFQLYSCTQCHGPDAGGQVGPALTGPNYNYAKDATNKGMFETVWNGTNGGMGAKGKGLMDPSDPNNGISPDELLKVIAWIRSHGSLTGNEEAAS</sequence>
<evidence type="ECO:0000256" key="3">
    <source>
        <dbReference type="ARBA" id="ARBA00023004"/>
    </source>
</evidence>
<dbReference type="InterPro" id="IPR009056">
    <property type="entry name" value="Cyt_c-like_dom"/>
</dbReference>
<dbReference type="PROSITE" id="PS51007">
    <property type="entry name" value="CYTC"/>
    <property type="match status" value="1"/>
</dbReference>
<keyword evidence="7" id="KW-1185">Reference proteome</keyword>
<proteinExistence type="predicted"/>
<dbReference type="GO" id="GO:0020037">
    <property type="term" value="F:heme binding"/>
    <property type="evidence" value="ECO:0007669"/>
    <property type="project" value="InterPro"/>
</dbReference>
<evidence type="ECO:0000313" key="7">
    <source>
        <dbReference type="Proteomes" id="UP000008311"/>
    </source>
</evidence>
<dbReference type="Pfam" id="PF00034">
    <property type="entry name" value="Cytochrom_C"/>
    <property type="match status" value="1"/>
</dbReference>
<keyword evidence="2 4" id="KW-0479">Metal-binding</keyword>
<dbReference type="InParanoid" id="B9TAD7"/>